<feature type="transmembrane region" description="Helical" evidence="1">
    <location>
        <begin position="35"/>
        <end position="57"/>
    </location>
</feature>
<evidence type="ECO:0000313" key="2">
    <source>
        <dbReference type="EMBL" id="MBT1686719.1"/>
    </source>
</evidence>
<proteinExistence type="predicted"/>
<keyword evidence="3" id="KW-1185">Reference proteome</keyword>
<gene>
    <name evidence="2" type="ORF">KK078_09135</name>
</gene>
<feature type="transmembrane region" description="Helical" evidence="1">
    <location>
        <begin position="129"/>
        <end position="151"/>
    </location>
</feature>
<sequence>MDLRDLIVTPLVIVLVYISAYLLRGRVTDGITRRYFIPALTCKIIGALALGILYQFYYGGGDTFNFHTHGSRHIWEAFWDSPEKGLKLMFSDGTDYRGIYEYARRIPFFRDPTSYTVIRLAAFFDLFTFSAYSATAVLFSVISFIGLWMLFQSFYEIMPERHKYIAAATLFIPSVVFWGSGLLKDTITLACLGMATFCVKRLFLDRRVRVSYGLLLLVSLYGMFLIKKYILINYLPAAILWIYTANLAHIRSMVFKILLFPFISALVVVAGYYAVQQVSKDDPRYALNKLSNTAKVTAYDIAYQTGRDAGSTYTLGELDGSFGSMIKLAPQAVNVSLFRPYLWEVRNPLMLMSAMEAMILLALTLYVLRARWTRILSVLTNPHVVFCLVFSITFAFAVGVSTFNFGTLSRYKIPSLPFYTLALIQLYFLKSPSTVEEFERTE</sequence>
<keyword evidence="1" id="KW-0812">Transmembrane</keyword>
<accession>A0AAP2GCU7</accession>
<comment type="caution">
    <text evidence="2">The sequence shown here is derived from an EMBL/GenBank/DDBJ whole genome shotgun (WGS) entry which is preliminary data.</text>
</comment>
<evidence type="ECO:0000256" key="1">
    <source>
        <dbReference type="SAM" id="Phobius"/>
    </source>
</evidence>
<dbReference type="Proteomes" id="UP001319180">
    <property type="component" value="Unassembled WGS sequence"/>
</dbReference>
<name>A0AAP2GCU7_9BACT</name>
<dbReference type="RefSeq" id="WP_254089953.1">
    <property type="nucleotide sequence ID" value="NZ_JAHESC010000010.1"/>
</dbReference>
<protein>
    <submittedName>
        <fullName evidence="2">Uncharacterized protein</fullName>
    </submittedName>
</protein>
<reference evidence="2 3" key="1">
    <citation type="submission" date="2021-05" db="EMBL/GenBank/DDBJ databases">
        <title>A Polyphasic approach of four new species of the genus Ohtaekwangia: Ohtaekwangia histidinii sp. nov., Ohtaekwangia cretensis sp. nov., Ohtaekwangia indiensis sp. nov., Ohtaekwangia reichenbachii sp. nov. from diverse environment.</title>
        <authorList>
            <person name="Octaviana S."/>
        </authorList>
    </citation>
    <scope>NUCLEOTIDE SEQUENCE [LARGE SCALE GENOMIC DNA]</scope>
    <source>
        <strain evidence="2 3">PWU37</strain>
    </source>
</reference>
<organism evidence="2 3">
    <name type="scientific">Dawidia soli</name>
    <dbReference type="NCBI Taxonomy" id="2782352"/>
    <lineage>
        <taxon>Bacteria</taxon>
        <taxon>Pseudomonadati</taxon>
        <taxon>Bacteroidota</taxon>
        <taxon>Cytophagia</taxon>
        <taxon>Cytophagales</taxon>
        <taxon>Chryseotaleaceae</taxon>
        <taxon>Dawidia</taxon>
    </lineage>
</organism>
<feature type="transmembrane region" description="Helical" evidence="1">
    <location>
        <begin position="210"/>
        <end position="226"/>
    </location>
</feature>
<feature type="transmembrane region" description="Helical" evidence="1">
    <location>
        <begin position="257"/>
        <end position="275"/>
    </location>
</feature>
<feature type="transmembrane region" description="Helical" evidence="1">
    <location>
        <begin position="6"/>
        <end position="23"/>
    </location>
</feature>
<keyword evidence="1" id="KW-0472">Membrane</keyword>
<feature type="transmembrane region" description="Helical" evidence="1">
    <location>
        <begin position="163"/>
        <end position="180"/>
    </location>
</feature>
<dbReference type="EMBL" id="JAHESC010000010">
    <property type="protein sequence ID" value="MBT1686719.1"/>
    <property type="molecule type" value="Genomic_DNA"/>
</dbReference>
<evidence type="ECO:0000313" key="3">
    <source>
        <dbReference type="Proteomes" id="UP001319180"/>
    </source>
</evidence>
<feature type="transmembrane region" description="Helical" evidence="1">
    <location>
        <begin position="349"/>
        <end position="368"/>
    </location>
</feature>
<dbReference type="AlphaFoldDB" id="A0AAP2GCU7"/>
<keyword evidence="1" id="KW-1133">Transmembrane helix</keyword>
<feature type="transmembrane region" description="Helical" evidence="1">
    <location>
        <begin position="375"/>
        <end position="399"/>
    </location>
</feature>